<reference evidence="3 4" key="1">
    <citation type="submission" date="2016-01" db="EMBL/GenBank/DDBJ databases">
        <authorList>
            <person name="Oliw E.H."/>
        </authorList>
    </citation>
    <scope>NUCLEOTIDE SEQUENCE [LARGE SCALE GENOMIC DNA]</scope>
    <source>
        <strain evidence="3">LMG 27134</strain>
    </source>
</reference>
<proteinExistence type="predicted"/>
<feature type="compositionally biased region" description="Basic and acidic residues" evidence="1">
    <location>
        <begin position="646"/>
        <end position="676"/>
    </location>
</feature>
<organism evidence="3 4">
    <name type="scientific">Caballeronia udeis</name>
    <dbReference type="NCBI Taxonomy" id="1232866"/>
    <lineage>
        <taxon>Bacteria</taxon>
        <taxon>Pseudomonadati</taxon>
        <taxon>Pseudomonadota</taxon>
        <taxon>Betaproteobacteria</taxon>
        <taxon>Burkholderiales</taxon>
        <taxon>Burkholderiaceae</taxon>
        <taxon>Caballeronia</taxon>
    </lineage>
</organism>
<dbReference type="InterPro" id="IPR022742">
    <property type="entry name" value="Hydrolase_4"/>
</dbReference>
<dbReference type="OrthoDB" id="5379975at2"/>
<gene>
    <name evidence="3" type="ORF">AWB69_01635</name>
</gene>
<name>A0A158FVG8_9BURK</name>
<evidence type="ECO:0000259" key="2">
    <source>
        <dbReference type="Pfam" id="PF12146"/>
    </source>
</evidence>
<accession>A0A158FVG8</accession>
<evidence type="ECO:0000313" key="3">
    <source>
        <dbReference type="EMBL" id="SAL23349.1"/>
    </source>
</evidence>
<dbReference type="Gene3D" id="3.40.50.1820">
    <property type="entry name" value="alpha/beta hydrolase"/>
    <property type="match status" value="2"/>
</dbReference>
<evidence type="ECO:0000256" key="1">
    <source>
        <dbReference type="SAM" id="MobiDB-lite"/>
    </source>
</evidence>
<dbReference type="SUPFAM" id="SSF53474">
    <property type="entry name" value="alpha/beta-Hydrolases"/>
    <property type="match status" value="2"/>
</dbReference>
<dbReference type="Proteomes" id="UP000054683">
    <property type="component" value="Unassembled WGS sequence"/>
</dbReference>
<dbReference type="InterPro" id="IPR029058">
    <property type="entry name" value="AB_hydrolase_fold"/>
</dbReference>
<dbReference type="GO" id="GO:0052689">
    <property type="term" value="F:carboxylic ester hydrolase activity"/>
    <property type="evidence" value="ECO:0007669"/>
    <property type="project" value="TreeGrafter"/>
</dbReference>
<protein>
    <submittedName>
        <fullName evidence="3">Alpha/beta hydrolase</fullName>
    </submittedName>
</protein>
<feature type="domain" description="Serine aminopeptidase S33" evidence="2">
    <location>
        <begin position="84"/>
        <end position="182"/>
    </location>
</feature>
<dbReference type="PANTHER" id="PTHR43265:SF1">
    <property type="entry name" value="ESTERASE ESTD"/>
    <property type="match status" value="1"/>
</dbReference>
<keyword evidence="3" id="KW-0378">Hydrolase</keyword>
<dbReference type="InterPro" id="IPR053145">
    <property type="entry name" value="AB_hydrolase_Est10"/>
</dbReference>
<sequence>MAEISGCACAVCAGALNHQRSESVMRRQLNNDTLTGCNFEMTPVIFDHCFGWLHEGKPAATHGVVLCQPFGREAMWVHKGWRVFAEALADSGAPTLRFDYAGTGDSAGESEDGEQMGRWLRSIRSAIAYLKESTGVTQVVLCGLRLGATLAALVAAEEEVDQLVLLAPVLSGRQYLRELRLLQQNWLETGGIHVDPPPADADYAEAVGHRLIASSVAMLSKFELLRDTRLAERAPRRLLVLDSYDPSRSKKLVDACSAAGADAQFEAFDECAAFMQESGVTETPRQAIARIVDWLGVTGQADSTVAESIGKPSESPVLIADGVRETPVVFDDGRLFGILCEPEEGALSRRSVVFVNPGATHRIGDARISVTLARRLARQGFASLRFDVGTLGDSAAPVDKRPLSLLFSRAGCDDVVSAAAFLAERGFGEVSCFAVCSGAYVCLHAAPVSPHIRSLVLVNAPKFGFPEDPMSFAVNDNRPRTATSTFMRSFKTVGKWKRVLRGQRRLAPIVKELARHLGARLKASVAYFAERTIGADSAGSRVRAMVRGLSERDVKVRFVYGAGDPGMDEFAVFFGAGGRRMRKWRNVETIHRDTLDHACFSYSAREEMMSSFVQFVQGEPPQAARGGLGWARLRALLPSFTARAGRPVETRTDMPRRSNRDEPEECKELQEIEGRSAMRSSAYIP</sequence>
<feature type="region of interest" description="Disordered" evidence="1">
    <location>
        <begin position="644"/>
        <end position="685"/>
    </location>
</feature>
<dbReference type="AlphaFoldDB" id="A0A158FVG8"/>
<dbReference type="Pfam" id="PF12146">
    <property type="entry name" value="Hydrolase_4"/>
    <property type="match status" value="1"/>
</dbReference>
<dbReference type="EMBL" id="FCOK02000007">
    <property type="protein sequence ID" value="SAL23349.1"/>
    <property type="molecule type" value="Genomic_DNA"/>
</dbReference>
<evidence type="ECO:0000313" key="4">
    <source>
        <dbReference type="Proteomes" id="UP000054683"/>
    </source>
</evidence>
<dbReference type="PANTHER" id="PTHR43265">
    <property type="entry name" value="ESTERASE ESTD"/>
    <property type="match status" value="1"/>
</dbReference>